<name>A0A8S5UD85_9CAUD</name>
<proteinExistence type="predicted"/>
<sequence length="101" mass="11236">MTLLTITLLPLGLLALIIATAAAYHYGCRRTQATADDQLRQATSNTRLAAYDEGYTRGYDDGHKAGKEEGFGDGRRYEAATHHNQQVIEAEIARHLKHPRQ</sequence>
<reference evidence="1" key="1">
    <citation type="journal article" date="2021" name="Proc. Natl. Acad. Sci. U.S.A.">
        <title>A Catalog of Tens of Thousands of Viruses from Human Metagenomes Reveals Hidden Associations with Chronic Diseases.</title>
        <authorList>
            <person name="Tisza M.J."/>
            <person name="Buck C.B."/>
        </authorList>
    </citation>
    <scope>NUCLEOTIDE SEQUENCE</scope>
    <source>
        <strain evidence="1">Ct13O11</strain>
    </source>
</reference>
<dbReference type="EMBL" id="BK016066">
    <property type="protein sequence ID" value="DAF92433.1"/>
    <property type="molecule type" value="Genomic_DNA"/>
</dbReference>
<evidence type="ECO:0000313" key="1">
    <source>
        <dbReference type="EMBL" id="DAF92433.1"/>
    </source>
</evidence>
<accession>A0A8S5UD85</accession>
<organism evidence="1">
    <name type="scientific">Siphoviridae sp. ct13O11</name>
    <dbReference type="NCBI Taxonomy" id="2825303"/>
    <lineage>
        <taxon>Viruses</taxon>
        <taxon>Duplodnaviria</taxon>
        <taxon>Heunggongvirae</taxon>
        <taxon>Uroviricota</taxon>
        <taxon>Caudoviricetes</taxon>
    </lineage>
</organism>
<protein>
    <submittedName>
        <fullName evidence="1">Uncharacterized protein</fullName>
    </submittedName>
</protein>